<reference evidence="2 3" key="1">
    <citation type="journal article" date="2018" name="Nat. Genet.">
        <title>The Rosa genome provides new insights in the design of modern roses.</title>
        <authorList>
            <person name="Bendahmane M."/>
        </authorList>
    </citation>
    <scope>NUCLEOTIDE SEQUENCE [LARGE SCALE GENOMIC DNA]</scope>
    <source>
        <strain evidence="3">cv. Old Blush</strain>
    </source>
</reference>
<comment type="caution">
    <text evidence="2">The sequence shown here is derived from an EMBL/GenBank/DDBJ whole genome shotgun (WGS) entry which is preliminary data.</text>
</comment>
<feature type="region of interest" description="Disordered" evidence="1">
    <location>
        <begin position="26"/>
        <end position="72"/>
    </location>
</feature>
<dbReference type="Proteomes" id="UP000238479">
    <property type="component" value="Chromosome 5"/>
</dbReference>
<accession>A0A2P6QIW3</accession>
<organism evidence="2 3">
    <name type="scientific">Rosa chinensis</name>
    <name type="common">China rose</name>
    <dbReference type="NCBI Taxonomy" id="74649"/>
    <lineage>
        <taxon>Eukaryota</taxon>
        <taxon>Viridiplantae</taxon>
        <taxon>Streptophyta</taxon>
        <taxon>Embryophyta</taxon>
        <taxon>Tracheophyta</taxon>
        <taxon>Spermatophyta</taxon>
        <taxon>Magnoliopsida</taxon>
        <taxon>eudicotyledons</taxon>
        <taxon>Gunneridae</taxon>
        <taxon>Pentapetalae</taxon>
        <taxon>rosids</taxon>
        <taxon>fabids</taxon>
        <taxon>Rosales</taxon>
        <taxon>Rosaceae</taxon>
        <taxon>Rosoideae</taxon>
        <taxon>Rosoideae incertae sedis</taxon>
        <taxon>Rosa</taxon>
    </lineage>
</organism>
<protein>
    <submittedName>
        <fullName evidence="2">Uncharacterized protein</fullName>
    </submittedName>
</protein>
<dbReference type="AlphaFoldDB" id="A0A2P6QIW3"/>
<gene>
    <name evidence="2" type="ORF">RchiOBHm_Chr5g0065251</name>
</gene>
<evidence type="ECO:0000313" key="3">
    <source>
        <dbReference type="Proteomes" id="UP000238479"/>
    </source>
</evidence>
<proteinExistence type="predicted"/>
<sequence>MSSEEMDAEKMRQDILQLFFKLTRDFSESESQRKDLKEKLEQSEAEKKKVKKQLEQSEAQKNHLKKELERTEAEKDGLKKNLELTEAQMKVQLKVLEQHEMQLQQLNDGAGLEKKKANALVSWLAEEYKKCLEENEKFHWINIELEKQLDAKKKRIVELKVSTNYFRAQLRKMEEELADREAFNLMPLVKTDEVNVELQIVKHSTSCLLSKQMK</sequence>
<dbReference type="Gramene" id="PRQ34115">
    <property type="protein sequence ID" value="PRQ34115"/>
    <property type="gene ID" value="RchiOBHm_Chr5g0065251"/>
</dbReference>
<evidence type="ECO:0000313" key="2">
    <source>
        <dbReference type="EMBL" id="PRQ34115.1"/>
    </source>
</evidence>
<evidence type="ECO:0000256" key="1">
    <source>
        <dbReference type="SAM" id="MobiDB-lite"/>
    </source>
</evidence>
<name>A0A2P6QIW3_ROSCH</name>
<dbReference type="EMBL" id="PDCK01000043">
    <property type="protein sequence ID" value="PRQ34115.1"/>
    <property type="molecule type" value="Genomic_DNA"/>
</dbReference>
<keyword evidence="3" id="KW-1185">Reference proteome</keyword>